<accession>A0A3B4G1J2</accession>
<dbReference type="AlphaFoldDB" id="A0A3B4G1J2"/>
<feature type="compositionally biased region" description="Basic and acidic residues" evidence="1">
    <location>
        <begin position="11"/>
        <end position="22"/>
    </location>
</feature>
<name>A0A3B4G1J2_9CICH</name>
<dbReference type="GeneTree" id="ENSGT00950000182802"/>
<proteinExistence type="predicted"/>
<protein>
    <submittedName>
        <fullName evidence="2">High mobility group nucleosomal binding domain 2</fullName>
    </submittedName>
</protein>
<feature type="compositionally biased region" description="Basic residues" evidence="1">
    <location>
        <begin position="23"/>
        <end position="35"/>
    </location>
</feature>
<feature type="compositionally biased region" description="Basic and acidic residues" evidence="1">
    <location>
        <begin position="44"/>
        <end position="56"/>
    </location>
</feature>
<sequence>MGKAKAPASSEKPKPAAVEAKKKAVAKRAPKTKKAKPAENGSTKAEEPKAEATEAK</sequence>
<reference evidence="2" key="1">
    <citation type="submission" date="2023-09" db="UniProtKB">
        <authorList>
            <consortium name="Ensembl"/>
        </authorList>
    </citation>
    <scope>IDENTIFICATION</scope>
</reference>
<feature type="region of interest" description="Disordered" evidence="1">
    <location>
        <begin position="1"/>
        <end position="56"/>
    </location>
</feature>
<dbReference type="Ensembl" id="ENSPNYT00000017174.1">
    <property type="protein sequence ID" value="ENSPNYP00000016755.1"/>
    <property type="gene ID" value="ENSPNYG00000012696.1"/>
</dbReference>
<evidence type="ECO:0000313" key="2">
    <source>
        <dbReference type="Ensembl" id="ENSPNYP00000016755.1"/>
    </source>
</evidence>
<feature type="compositionally biased region" description="Low complexity" evidence="1">
    <location>
        <begin position="1"/>
        <end position="10"/>
    </location>
</feature>
<evidence type="ECO:0000256" key="1">
    <source>
        <dbReference type="SAM" id="MobiDB-lite"/>
    </source>
</evidence>
<organism evidence="2">
    <name type="scientific">Pundamilia nyererei</name>
    <dbReference type="NCBI Taxonomy" id="303518"/>
    <lineage>
        <taxon>Eukaryota</taxon>
        <taxon>Metazoa</taxon>
        <taxon>Chordata</taxon>
        <taxon>Craniata</taxon>
        <taxon>Vertebrata</taxon>
        <taxon>Euteleostomi</taxon>
        <taxon>Actinopterygii</taxon>
        <taxon>Neopterygii</taxon>
        <taxon>Teleostei</taxon>
        <taxon>Neoteleostei</taxon>
        <taxon>Acanthomorphata</taxon>
        <taxon>Ovalentaria</taxon>
        <taxon>Cichlomorphae</taxon>
        <taxon>Cichliformes</taxon>
        <taxon>Cichlidae</taxon>
        <taxon>African cichlids</taxon>
        <taxon>Pseudocrenilabrinae</taxon>
        <taxon>Haplochromini</taxon>
        <taxon>Pundamilia</taxon>
    </lineage>
</organism>